<keyword evidence="2" id="KW-1185">Reference proteome</keyword>
<dbReference type="OrthoDB" id="3214027at2"/>
<dbReference type="STRING" id="1834516.BL253_02585"/>
<dbReference type="EMBL" id="MOMC01000007">
    <property type="protein sequence ID" value="ONH33088.1"/>
    <property type="molecule type" value="Genomic_DNA"/>
</dbReference>
<sequence length="132" mass="13384">MAAGEAFRQDQIDRLNSARLLAERQTGIGFHVRVGAVAGDPKAAADRLLGEIVDGSPVAAVLVLVSPGQRFVRIVTTAAARRRIPDVAASLAALSMTSSFAVGDLVGGIASGLRQLADMAGPPSVSVPASAP</sequence>
<organism evidence="1 2">
    <name type="scientific">Pseudofrankia asymbiotica</name>
    <dbReference type="NCBI Taxonomy" id="1834516"/>
    <lineage>
        <taxon>Bacteria</taxon>
        <taxon>Bacillati</taxon>
        <taxon>Actinomycetota</taxon>
        <taxon>Actinomycetes</taxon>
        <taxon>Frankiales</taxon>
        <taxon>Frankiaceae</taxon>
        <taxon>Pseudofrankia</taxon>
    </lineage>
</organism>
<dbReference type="Gene3D" id="3.10.310.50">
    <property type="match status" value="1"/>
</dbReference>
<proteinExistence type="predicted"/>
<reference evidence="2" key="1">
    <citation type="submission" date="2016-10" db="EMBL/GenBank/DDBJ databases">
        <title>Frankia sp. NRRL B-16386 Genome sequencing.</title>
        <authorList>
            <person name="Ghodhbane-Gtari F."/>
            <person name="Swanson E."/>
            <person name="Gueddou A."/>
            <person name="Hezbri K."/>
            <person name="Ktari K."/>
            <person name="Nouioui I."/>
            <person name="Morris K."/>
            <person name="Simpson S."/>
            <person name="Abebe-Akele F."/>
            <person name="Thomas K."/>
            <person name="Gtari M."/>
            <person name="Tisa L.S."/>
        </authorList>
    </citation>
    <scope>NUCLEOTIDE SEQUENCE [LARGE SCALE GENOMIC DNA]</scope>
    <source>
        <strain evidence="2">NRRL B-16386</strain>
    </source>
</reference>
<dbReference type="Proteomes" id="UP000188929">
    <property type="component" value="Unassembled WGS sequence"/>
</dbReference>
<dbReference type="InterPro" id="IPR033437">
    <property type="entry name" value="DUF5130"/>
</dbReference>
<protein>
    <submittedName>
        <fullName evidence="1">DUF5130 domain-containing protein</fullName>
    </submittedName>
</protein>
<evidence type="ECO:0000313" key="1">
    <source>
        <dbReference type="EMBL" id="ONH33088.1"/>
    </source>
</evidence>
<dbReference type="Pfam" id="PF17174">
    <property type="entry name" value="DUF5130"/>
    <property type="match status" value="1"/>
</dbReference>
<comment type="caution">
    <text evidence="1">The sequence shown here is derived from an EMBL/GenBank/DDBJ whole genome shotgun (WGS) entry which is preliminary data.</text>
</comment>
<dbReference type="AlphaFoldDB" id="A0A1V2IIT4"/>
<name>A0A1V2IIT4_9ACTN</name>
<gene>
    <name evidence="1" type="ORF">BL253_02585</name>
</gene>
<accession>A0A1V2IIT4</accession>
<dbReference type="RefSeq" id="WP_076813272.1">
    <property type="nucleotide sequence ID" value="NZ_MOMC01000007.1"/>
</dbReference>
<evidence type="ECO:0000313" key="2">
    <source>
        <dbReference type="Proteomes" id="UP000188929"/>
    </source>
</evidence>